<feature type="compositionally biased region" description="Polar residues" evidence="2">
    <location>
        <begin position="425"/>
        <end position="435"/>
    </location>
</feature>
<evidence type="ECO:0000256" key="1">
    <source>
        <dbReference type="PROSITE-ProRule" id="PRU00023"/>
    </source>
</evidence>
<feature type="compositionally biased region" description="Low complexity" evidence="2">
    <location>
        <begin position="478"/>
        <end position="487"/>
    </location>
</feature>
<feature type="region of interest" description="Disordered" evidence="2">
    <location>
        <begin position="193"/>
        <end position="237"/>
    </location>
</feature>
<dbReference type="CDD" id="cd10454">
    <property type="entry name" value="GIY-YIG_COG3680_Meta"/>
    <property type="match status" value="1"/>
</dbReference>
<reference evidence="3" key="1">
    <citation type="submission" date="2022-07" db="EMBL/GenBank/DDBJ databases">
        <title>Chromosome-level genome of Muraenolepis orangiensis.</title>
        <authorList>
            <person name="Kim J."/>
        </authorList>
    </citation>
    <scope>NUCLEOTIDE SEQUENCE</scope>
    <source>
        <strain evidence="3">KU_S4_2022</strain>
        <tissue evidence="3">Muscle</tissue>
    </source>
</reference>
<organism evidence="3 4">
    <name type="scientific">Muraenolepis orangiensis</name>
    <name type="common">Patagonian moray cod</name>
    <dbReference type="NCBI Taxonomy" id="630683"/>
    <lineage>
        <taxon>Eukaryota</taxon>
        <taxon>Metazoa</taxon>
        <taxon>Chordata</taxon>
        <taxon>Craniata</taxon>
        <taxon>Vertebrata</taxon>
        <taxon>Euteleostomi</taxon>
        <taxon>Actinopterygii</taxon>
        <taxon>Neopterygii</taxon>
        <taxon>Teleostei</taxon>
        <taxon>Neoteleostei</taxon>
        <taxon>Acanthomorphata</taxon>
        <taxon>Zeiogadaria</taxon>
        <taxon>Gadariae</taxon>
        <taxon>Gadiformes</taxon>
        <taxon>Muraenolepidoidei</taxon>
        <taxon>Muraenolepididae</taxon>
        <taxon>Muraenolepis</taxon>
    </lineage>
</organism>
<dbReference type="SMART" id="SM00248">
    <property type="entry name" value="ANK"/>
    <property type="match status" value="3"/>
</dbReference>
<feature type="compositionally biased region" description="Low complexity" evidence="2">
    <location>
        <begin position="156"/>
        <end position="166"/>
    </location>
</feature>
<feature type="region of interest" description="Disordered" evidence="2">
    <location>
        <begin position="409"/>
        <end position="498"/>
    </location>
</feature>
<protein>
    <recommendedName>
        <fullName evidence="5">Ankyrin repeat and LEM domain-containing protein 1</fullName>
    </recommendedName>
</protein>
<dbReference type="PROSITE" id="PS50297">
    <property type="entry name" value="ANK_REP_REGION"/>
    <property type="match status" value="2"/>
</dbReference>
<dbReference type="GO" id="GO:0000724">
    <property type="term" value="P:double-strand break repair via homologous recombination"/>
    <property type="evidence" value="ECO:0007669"/>
    <property type="project" value="TreeGrafter"/>
</dbReference>
<proteinExistence type="predicted"/>
<dbReference type="GO" id="GO:0005737">
    <property type="term" value="C:cytoplasm"/>
    <property type="evidence" value="ECO:0007669"/>
    <property type="project" value="TreeGrafter"/>
</dbReference>
<accession>A0A9Q0IHZ5</accession>
<dbReference type="OrthoDB" id="1601181at2759"/>
<dbReference type="Proteomes" id="UP001148018">
    <property type="component" value="Unassembled WGS sequence"/>
</dbReference>
<feature type="region of interest" description="Disordered" evidence="2">
    <location>
        <begin position="146"/>
        <end position="166"/>
    </location>
</feature>
<evidence type="ECO:0000313" key="3">
    <source>
        <dbReference type="EMBL" id="KAJ3599484.1"/>
    </source>
</evidence>
<feature type="region of interest" description="Disordered" evidence="2">
    <location>
        <begin position="564"/>
        <end position="646"/>
    </location>
</feature>
<sequence length="943" mass="103910">MDLKKKTLAGRLCRAVQDEEPRSVQVLLSQGASANLVGAQGVAAVHLAAGKESEKSVRCLKLLLRHGADPNVRSSEGLTPLHVAALWGCNQNLKLLLANGGDPNVTDQEGNTPGQFAEQQDNRKCAQLLQNHRVQSADLVEDLPRFQNSSDSDQTDIYSYPDSDSSLSSRLSIIGDFAEDPLSSTRHSALFDWPSSSYPHPCSRGGPSSRRMDADPGGGRPSFLSSTRMSTAGGGSAMPVVQEDVVSFRDEDTWAGNAWEGPSLLSCTRMSTAGPVLRDRPVEDHYVEAPAQRVNSHPLGLECRFSIPQRDTPMADMAGPSGQARQRSVRFHEAAEYLPVTSLDEYLPVTSPDHVYAFDRDRDDSKDTEEAELGALESEADFQVDGLEDIAAQEQDVLPFTPSPFVTGRTRSRLSRCSLRTSGTPESSLSTTSLFDESLPMPVRTRRQTPRSQSSSDNVFYNSPHGHVPPKLTGGGSRDLSGSSLTSDHPETLSSSDLSDCEADTFILPRGRAEAGPPLLSLPDTIILERTPYAQTVHCEEPSGDATLQVEDVAGGEQEFMTDDLTSADEKNPQRESEDEGDVVGAEQPGILQNKDVAWITEGSDTNAESGSSSSSSCYIAPKRSREGSSKTPFTPGTTRSTPRYSMSRLTLGLSRSQNHLALQNNLQACTPGRRPFALDLEEEPVEYLYTDTDQGHELIETHIPTTPVYIKRLCRLILESNTPSPQPQHTHLDQSHTYSGYSLELSRALVTFDLPDCHAAELELCQQFDRPDQNKKWREGVIKSSFNYLLLDPRVTKNLPYCSRTMSPHECFQTFVRAVFYVGKGKRSRPYSHLYEALEYFKGVKTSKVQHILQVWSGGQGVISLHCFQNVIPVEAFTREACIVDAIGLKMLTNQKRGDYYGVVSTWQASKRRELGVHLLYRAMLIFLAEGERQLRPADIRQ</sequence>
<dbReference type="GO" id="GO:0000712">
    <property type="term" value="P:resolution of meiotic recombination intermediates"/>
    <property type="evidence" value="ECO:0007669"/>
    <property type="project" value="TreeGrafter"/>
</dbReference>
<dbReference type="PROSITE" id="PS50088">
    <property type="entry name" value="ANK_REPEAT"/>
    <property type="match status" value="2"/>
</dbReference>
<feature type="repeat" description="ANK" evidence="1">
    <location>
        <begin position="40"/>
        <end position="75"/>
    </location>
</feature>
<dbReference type="Pfam" id="PF12796">
    <property type="entry name" value="Ank_2"/>
    <property type="match status" value="1"/>
</dbReference>
<dbReference type="AlphaFoldDB" id="A0A9Q0IHZ5"/>
<keyword evidence="4" id="KW-1185">Reference proteome</keyword>
<dbReference type="GO" id="GO:0005654">
    <property type="term" value="C:nucleoplasm"/>
    <property type="evidence" value="ECO:0007669"/>
    <property type="project" value="TreeGrafter"/>
</dbReference>
<dbReference type="PANTHER" id="PTHR46427">
    <property type="entry name" value="ANKYRIN REPEAT AND LEM DOMAIN-CONTAINING PROTEIN 1"/>
    <property type="match status" value="1"/>
</dbReference>
<dbReference type="Pfam" id="PF22945">
    <property type="entry name" value="LEM-3_GIY-YIG"/>
    <property type="match status" value="1"/>
</dbReference>
<dbReference type="InterPro" id="IPR002110">
    <property type="entry name" value="Ankyrin_rpt"/>
</dbReference>
<name>A0A9Q0IHZ5_9TELE</name>
<dbReference type="PANTHER" id="PTHR46427:SF1">
    <property type="entry name" value="ANKYRIN REPEAT AND LEM DOMAIN-CONTAINING PROTEIN 1"/>
    <property type="match status" value="1"/>
</dbReference>
<evidence type="ECO:0008006" key="5">
    <source>
        <dbReference type="Google" id="ProtNLM"/>
    </source>
</evidence>
<dbReference type="InterPro" id="IPR034998">
    <property type="entry name" value="ANKLE1"/>
</dbReference>
<feature type="compositionally biased region" description="Low complexity" evidence="2">
    <location>
        <begin position="415"/>
        <end position="424"/>
    </location>
</feature>
<gene>
    <name evidence="3" type="ORF">NHX12_033445</name>
</gene>
<keyword evidence="1" id="KW-0040">ANK repeat</keyword>
<dbReference type="Gene3D" id="1.25.40.20">
    <property type="entry name" value="Ankyrin repeat-containing domain"/>
    <property type="match status" value="2"/>
</dbReference>
<comment type="caution">
    <text evidence="3">The sequence shown here is derived from an EMBL/GenBank/DDBJ whole genome shotgun (WGS) entry which is preliminary data.</text>
</comment>
<dbReference type="SUPFAM" id="SSF48403">
    <property type="entry name" value="Ankyrin repeat"/>
    <property type="match status" value="1"/>
</dbReference>
<feature type="compositionally biased region" description="Polar residues" evidence="2">
    <location>
        <begin position="630"/>
        <end position="646"/>
    </location>
</feature>
<feature type="repeat" description="ANK" evidence="1">
    <location>
        <begin position="76"/>
        <end position="108"/>
    </location>
</feature>
<dbReference type="InterPro" id="IPR036770">
    <property type="entry name" value="Ankyrin_rpt-contain_sf"/>
</dbReference>
<dbReference type="GO" id="GO:0004520">
    <property type="term" value="F:DNA endonuclease activity"/>
    <property type="evidence" value="ECO:0007669"/>
    <property type="project" value="TreeGrafter"/>
</dbReference>
<evidence type="ECO:0000313" key="4">
    <source>
        <dbReference type="Proteomes" id="UP001148018"/>
    </source>
</evidence>
<evidence type="ECO:0000256" key="2">
    <source>
        <dbReference type="SAM" id="MobiDB-lite"/>
    </source>
</evidence>
<dbReference type="EMBL" id="JANIIK010000048">
    <property type="protein sequence ID" value="KAJ3599484.1"/>
    <property type="molecule type" value="Genomic_DNA"/>
</dbReference>